<name>A0A392T9Y9_9FABA</name>
<proteinExistence type="predicted"/>
<comment type="caution">
    <text evidence="1">The sequence shown here is derived from an EMBL/GenBank/DDBJ whole genome shotgun (WGS) entry which is preliminary data.</text>
</comment>
<keyword evidence="2" id="KW-1185">Reference proteome</keyword>
<reference evidence="1 2" key="1">
    <citation type="journal article" date="2018" name="Front. Plant Sci.">
        <title>Red Clover (Trifolium pratense) and Zigzag Clover (T. medium) - A Picture of Genomic Similarities and Differences.</title>
        <authorList>
            <person name="Dluhosova J."/>
            <person name="Istvanek J."/>
            <person name="Nedelnik J."/>
            <person name="Repkova J."/>
        </authorList>
    </citation>
    <scope>NUCLEOTIDE SEQUENCE [LARGE SCALE GENOMIC DNA]</scope>
    <source>
        <strain evidence="2">cv. 10/8</strain>
        <tissue evidence="1">Leaf</tissue>
    </source>
</reference>
<evidence type="ECO:0000313" key="1">
    <source>
        <dbReference type="EMBL" id="MCI57848.1"/>
    </source>
</evidence>
<dbReference type="AlphaFoldDB" id="A0A392T9Y9"/>
<protein>
    <submittedName>
        <fullName evidence="1">Uncharacterized protein</fullName>
    </submittedName>
</protein>
<evidence type="ECO:0000313" key="2">
    <source>
        <dbReference type="Proteomes" id="UP000265520"/>
    </source>
</evidence>
<accession>A0A392T9Y9</accession>
<dbReference type="EMBL" id="LXQA010536161">
    <property type="protein sequence ID" value="MCI57848.1"/>
    <property type="molecule type" value="Genomic_DNA"/>
</dbReference>
<sequence length="33" mass="3549">MLVVMEMAKRPTGFDTVVVVVVVVRCCCGGHRG</sequence>
<organism evidence="1 2">
    <name type="scientific">Trifolium medium</name>
    <dbReference type="NCBI Taxonomy" id="97028"/>
    <lineage>
        <taxon>Eukaryota</taxon>
        <taxon>Viridiplantae</taxon>
        <taxon>Streptophyta</taxon>
        <taxon>Embryophyta</taxon>
        <taxon>Tracheophyta</taxon>
        <taxon>Spermatophyta</taxon>
        <taxon>Magnoliopsida</taxon>
        <taxon>eudicotyledons</taxon>
        <taxon>Gunneridae</taxon>
        <taxon>Pentapetalae</taxon>
        <taxon>rosids</taxon>
        <taxon>fabids</taxon>
        <taxon>Fabales</taxon>
        <taxon>Fabaceae</taxon>
        <taxon>Papilionoideae</taxon>
        <taxon>50 kb inversion clade</taxon>
        <taxon>NPAAA clade</taxon>
        <taxon>Hologalegina</taxon>
        <taxon>IRL clade</taxon>
        <taxon>Trifolieae</taxon>
        <taxon>Trifolium</taxon>
    </lineage>
</organism>
<dbReference type="Proteomes" id="UP000265520">
    <property type="component" value="Unassembled WGS sequence"/>
</dbReference>